<evidence type="ECO:0000313" key="3">
    <source>
        <dbReference type="Proteomes" id="UP001230807"/>
    </source>
</evidence>
<keyword evidence="3" id="KW-1185">Reference proteome</keyword>
<name>A0ABT7MKF0_9BACL</name>
<protein>
    <submittedName>
        <fullName evidence="2">Chemotaxis protein CheW</fullName>
    </submittedName>
</protein>
<dbReference type="RefSeq" id="WP_029595691.1">
    <property type="nucleotide sequence ID" value="NZ_CP183077.1"/>
</dbReference>
<evidence type="ECO:0000259" key="1">
    <source>
        <dbReference type="PROSITE" id="PS50851"/>
    </source>
</evidence>
<dbReference type="Proteomes" id="UP001230807">
    <property type="component" value="Unassembled WGS sequence"/>
</dbReference>
<accession>A0ABT7MKF0</accession>
<reference evidence="2 3" key="1">
    <citation type="submission" date="2023-06" db="EMBL/GenBank/DDBJ databases">
        <title>Influencing factors and mechanism of Cr(VI) reduction by facultative anaerobic Exiguobacterium sp. PY14.</title>
        <authorList>
            <person name="Zou L."/>
        </authorList>
    </citation>
    <scope>NUCLEOTIDE SEQUENCE [LARGE SCALE GENOMIC DNA]</scope>
    <source>
        <strain evidence="2 3">PY14</strain>
    </source>
</reference>
<dbReference type="InterPro" id="IPR036061">
    <property type="entry name" value="CheW-like_dom_sf"/>
</dbReference>
<comment type="caution">
    <text evidence="2">The sequence shown here is derived from an EMBL/GenBank/DDBJ whole genome shotgun (WGS) entry which is preliminary data.</text>
</comment>
<dbReference type="SMART" id="SM00260">
    <property type="entry name" value="CheW"/>
    <property type="match status" value="1"/>
</dbReference>
<dbReference type="Gene3D" id="2.40.50.180">
    <property type="entry name" value="CheA-289, Domain 4"/>
    <property type="match status" value="1"/>
</dbReference>
<dbReference type="InterPro" id="IPR039315">
    <property type="entry name" value="CheW"/>
</dbReference>
<dbReference type="SUPFAM" id="SSF50341">
    <property type="entry name" value="CheW-like"/>
    <property type="match status" value="1"/>
</dbReference>
<dbReference type="PANTHER" id="PTHR22617:SF23">
    <property type="entry name" value="CHEMOTAXIS PROTEIN CHEW"/>
    <property type="match status" value="1"/>
</dbReference>
<dbReference type="Gene3D" id="2.30.30.40">
    <property type="entry name" value="SH3 Domains"/>
    <property type="match status" value="1"/>
</dbReference>
<gene>
    <name evidence="2" type="ORF">QR695_02575</name>
</gene>
<sequence length="143" mass="15819">MEQKWVVFSLGTNTYGIDVQSVRSIERVQPVTRVPNAPAHVKGVINLRGVVTPVIDLRLRLGYEAIEPTDETRILIASLNQGDAGFIVDRANEVVESEDVRLEPIPESSRDMLSAHLTAIAKGEDKLFSLLDANALFEEQHAE</sequence>
<dbReference type="PANTHER" id="PTHR22617">
    <property type="entry name" value="CHEMOTAXIS SENSOR HISTIDINE KINASE-RELATED"/>
    <property type="match status" value="1"/>
</dbReference>
<organism evidence="2 3">
    <name type="scientific">Exiguobacterium mexicanum</name>
    <dbReference type="NCBI Taxonomy" id="340146"/>
    <lineage>
        <taxon>Bacteria</taxon>
        <taxon>Bacillati</taxon>
        <taxon>Bacillota</taxon>
        <taxon>Bacilli</taxon>
        <taxon>Bacillales</taxon>
        <taxon>Bacillales Family XII. Incertae Sedis</taxon>
        <taxon>Exiguobacterium</taxon>
    </lineage>
</organism>
<dbReference type="Pfam" id="PF01584">
    <property type="entry name" value="CheW"/>
    <property type="match status" value="1"/>
</dbReference>
<proteinExistence type="predicted"/>
<feature type="domain" description="CheW-like" evidence="1">
    <location>
        <begin position="2"/>
        <end position="142"/>
    </location>
</feature>
<dbReference type="PROSITE" id="PS50851">
    <property type="entry name" value="CHEW"/>
    <property type="match status" value="1"/>
</dbReference>
<dbReference type="InterPro" id="IPR002545">
    <property type="entry name" value="CheW-lke_dom"/>
</dbReference>
<dbReference type="CDD" id="cd00732">
    <property type="entry name" value="CheW"/>
    <property type="match status" value="1"/>
</dbReference>
<evidence type="ECO:0000313" key="2">
    <source>
        <dbReference type="EMBL" id="MDL5375889.1"/>
    </source>
</evidence>
<dbReference type="EMBL" id="JASWER010000001">
    <property type="protein sequence ID" value="MDL5375889.1"/>
    <property type="molecule type" value="Genomic_DNA"/>
</dbReference>